<evidence type="ECO:0000256" key="8">
    <source>
        <dbReference type="SAM" id="Phobius"/>
    </source>
</evidence>
<keyword evidence="5 8" id="KW-0472">Membrane</keyword>
<evidence type="ECO:0000256" key="3">
    <source>
        <dbReference type="ARBA" id="ARBA00022692"/>
    </source>
</evidence>
<evidence type="ECO:0000256" key="6">
    <source>
        <dbReference type="ARBA" id="ARBA00038076"/>
    </source>
</evidence>
<evidence type="ECO:0000259" key="10">
    <source>
        <dbReference type="Pfam" id="PF12704"/>
    </source>
</evidence>
<reference evidence="12" key="1">
    <citation type="journal article" date="2019" name="Int. J. Syst. Evol. Microbiol.">
        <title>The Global Catalogue of Microorganisms (GCM) 10K type strain sequencing project: providing services to taxonomists for standard genome sequencing and annotation.</title>
        <authorList>
            <consortium name="The Broad Institute Genomics Platform"/>
            <consortium name="The Broad Institute Genome Sequencing Center for Infectious Disease"/>
            <person name="Wu L."/>
            <person name="Ma J."/>
        </authorList>
    </citation>
    <scope>NUCLEOTIDE SEQUENCE [LARGE SCALE GENOMIC DNA]</scope>
    <source>
        <strain evidence="12">CCM 7640</strain>
    </source>
</reference>
<gene>
    <name evidence="11" type="ORF">GCM10007269_33510</name>
</gene>
<sequence>MNAGDLIGTAIANTFRSRARTTLTVLAIFVGAFTLTLTSGLGTGINRYIDDTVAGIGAADVMTVTKTGDASADPTDTGPREYDPNSVLTGNGPAQSSVTLMTDADIQAIGEVDGILEVEPVKSVQLDYVQHEDGTPYVATLGALVAGQSVQLAAGAEPDDDSAELQVTIPVSFVEPLGFADADAAIGQPLTLALTDGAFAQHGVEVTIVGVAEEALAAASGTGLVANHALEDDLYQLQSTGLPADQLDRWTQATAWFDEDLTTTQIDQLKERLADAGFGGTTTADQLGAFTTVIDTIVLVLNVFAAIALLAAAFGIVNTLLMSVQERTREIGLMKAMGMGSGRVFALFSTEAVFIGFLGSAIGVVVAMIVGTAASTFLGSALLSDLPGLTIVAFDPLTVALTILLIMAVAFLAGTLPAARAARKDPVEALRYE</sequence>
<dbReference type="Pfam" id="PF12704">
    <property type="entry name" value="MacB_PCD"/>
    <property type="match status" value="1"/>
</dbReference>
<dbReference type="InterPro" id="IPR050250">
    <property type="entry name" value="Macrolide_Exporter_MacB"/>
</dbReference>
<dbReference type="PANTHER" id="PTHR30572">
    <property type="entry name" value="MEMBRANE COMPONENT OF TRANSPORTER-RELATED"/>
    <property type="match status" value="1"/>
</dbReference>
<evidence type="ECO:0000256" key="7">
    <source>
        <dbReference type="SAM" id="MobiDB-lite"/>
    </source>
</evidence>
<comment type="similarity">
    <text evidence="6">Belongs to the ABC-4 integral membrane protein family.</text>
</comment>
<comment type="subcellular location">
    <subcellularLocation>
        <location evidence="1">Cell membrane</location>
        <topology evidence="1">Multi-pass membrane protein</topology>
    </subcellularLocation>
</comment>
<evidence type="ECO:0000256" key="2">
    <source>
        <dbReference type="ARBA" id="ARBA00022475"/>
    </source>
</evidence>
<keyword evidence="3 8" id="KW-0812">Transmembrane</keyword>
<keyword evidence="4 8" id="KW-1133">Transmembrane helix</keyword>
<dbReference type="RefSeq" id="WP_188437844.1">
    <property type="nucleotide sequence ID" value="NZ_BMCM01000006.1"/>
</dbReference>
<feature type="region of interest" description="Disordered" evidence="7">
    <location>
        <begin position="67"/>
        <end position="90"/>
    </location>
</feature>
<dbReference type="Pfam" id="PF02687">
    <property type="entry name" value="FtsX"/>
    <property type="match status" value="1"/>
</dbReference>
<evidence type="ECO:0000256" key="5">
    <source>
        <dbReference type="ARBA" id="ARBA00023136"/>
    </source>
</evidence>
<comment type="caution">
    <text evidence="11">The sequence shown here is derived from an EMBL/GenBank/DDBJ whole genome shotgun (WGS) entry which is preliminary data.</text>
</comment>
<keyword evidence="2" id="KW-1003">Cell membrane</keyword>
<protein>
    <submittedName>
        <fullName evidence="11">Permease</fullName>
    </submittedName>
</protein>
<evidence type="ECO:0000256" key="1">
    <source>
        <dbReference type="ARBA" id="ARBA00004651"/>
    </source>
</evidence>
<accession>A0ABQ1S354</accession>
<dbReference type="Proteomes" id="UP000629365">
    <property type="component" value="Unassembled WGS sequence"/>
</dbReference>
<feature type="transmembrane region" description="Helical" evidence="8">
    <location>
        <begin position="23"/>
        <end position="42"/>
    </location>
</feature>
<dbReference type="InterPro" id="IPR003838">
    <property type="entry name" value="ABC3_permease_C"/>
</dbReference>
<proteinExistence type="inferred from homology"/>
<keyword evidence="12" id="KW-1185">Reference proteome</keyword>
<evidence type="ECO:0000259" key="9">
    <source>
        <dbReference type="Pfam" id="PF02687"/>
    </source>
</evidence>
<dbReference type="EMBL" id="BMCM01000006">
    <property type="protein sequence ID" value="GGD88014.1"/>
    <property type="molecule type" value="Genomic_DNA"/>
</dbReference>
<feature type="domain" description="ABC3 transporter permease C-terminal" evidence="9">
    <location>
        <begin position="302"/>
        <end position="426"/>
    </location>
</feature>
<organism evidence="11 12">
    <name type="scientific">Microbacterium murale</name>
    <dbReference type="NCBI Taxonomy" id="1081040"/>
    <lineage>
        <taxon>Bacteria</taxon>
        <taxon>Bacillati</taxon>
        <taxon>Actinomycetota</taxon>
        <taxon>Actinomycetes</taxon>
        <taxon>Micrococcales</taxon>
        <taxon>Microbacteriaceae</taxon>
        <taxon>Microbacterium</taxon>
    </lineage>
</organism>
<dbReference type="PANTHER" id="PTHR30572:SF4">
    <property type="entry name" value="ABC TRANSPORTER PERMEASE YTRF"/>
    <property type="match status" value="1"/>
</dbReference>
<evidence type="ECO:0000313" key="11">
    <source>
        <dbReference type="EMBL" id="GGD88014.1"/>
    </source>
</evidence>
<evidence type="ECO:0000256" key="4">
    <source>
        <dbReference type="ARBA" id="ARBA00022989"/>
    </source>
</evidence>
<feature type="transmembrane region" description="Helical" evidence="8">
    <location>
        <begin position="299"/>
        <end position="324"/>
    </location>
</feature>
<feature type="domain" description="MacB-like periplasmic core" evidence="10">
    <location>
        <begin position="21"/>
        <end position="217"/>
    </location>
</feature>
<dbReference type="InterPro" id="IPR025857">
    <property type="entry name" value="MacB_PCD"/>
</dbReference>
<name>A0ABQ1S354_9MICO</name>
<feature type="transmembrane region" description="Helical" evidence="8">
    <location>
        <begin position="345"/>
        <end position="371"/>
    </location>
</feature>
<evidence type="ECO:0000313" key="12">
    <source>
        <dbReference type="Proteomes" id="UP000629365"/>
    </source>
</evidence>
<feature type="transmembrane region" description="Helical" evidence="8">
    <location>
        <begin position="391"/>
        <end position="414"/>
    </location>
</feature>